<feature type="domain" description="Reverse transcriptase Ty1/copia-type" evidence="2">
    <location>
        <begin position="203"/>
        <end position="272"/>
    </location>
</feature>
<dbReference type="PANTHER" id="PTHR11439:SF455">
    <property type="entry name" value="RLK (RECEPTOR-LIKE PROTEIN KINASE) 8, PUTATIVE-RELATED"/>
    <property type="match status" value="1"/>
</dbReference>
<dbReference type="InterPro" id="IPR043502">
    <property type="entry name" value="DNA/RNA_pol_sf"/>
</dbReference>
<feature type="domain" description="Reverse transcriptase Ty1/copia-type" evidence="2">
    <location>
        <begin position="67"/>
        <end position="201"/>
    </location>
</feature>
<reference evidence="3" key="1">
    <citation type="submission" date="2018-02" db="EMBL/GenBank/DDBJ databases">
        <authorList>
            <person name="Cohen D.B."/>
            <person name="Kent A.D."/>
        </authorList>
    </citation>
    <scope>NUCLEOTIDE SEQUENCE</scope>
</reference>
<accession>A0A2N9FFE5</accession>
<evidence type="ECO:0000256" key="1">
    <source>
        <dbReference type="SAM" id="MobiDB-lite"/>
    </source>
</evidence>
<evidence type="ECO:0000259" key="2">
    <source>
        <dbReference type="Pfam" id="PF07727"/>
    </source>
</evidence>
<gene>
    <name evidence="3" type="ORF">FSB_LOCUS13727</name>
</gene>
<dbReference type="PANTHER" id="PTHR11439">
    <property type="entry name" value="GAG-POL-RELATED RETROTRANSPOSON"/>
    <property type="match status" value="1"/>
</dbReference>
<evidence type="ECO:0000313" key="3">
    <source>
        <dbReference type="EMBL" id="SPC85845.1"/>
    </source>
</evidence>
<name>A0A2N9FFE5_FAGSY</name>
<dbReference type="InterPro" id="IPR013103">
    <property type="entry name" value="RVT_2"/>
</dbReference>
<organism evidence="3">
    <name type="scientific">Fagus sylvatica</name>
    <name type="common">Beechnut</name>
    <dbReference type="NCBI Taxonomy" id="28930"/>
    <lineage>
        <taxon>Eukaryota</taxon>
        <taxon>Viridiplantae</taxon>
        <taxon>Streptophyta</taxon>
        <taxon>Embryophyta</taxon>
        <taxon>Tracheophyta</taxon>
        <taxon>Spermatophyta</taxon>
        <taxon>Magnoliopsida</taxon>
        <taxon>eudicotyledons</taxon>
        <taxon>Gunneridae</taxon>
        <taxon>Pentapetalae</taxon>
        <taxon>rosids</taxon>
        <taxon>fabids</taxon>
        <taxon>Fagales</taxon>
        <taxon>Fagaceae</taxon>
        <taxon>Fagus</taxon>
    </lineage>
</organism>
<dbReference type="Pfam" id="PF07727">
    <property type="entry name" value="RVT_2"/>
    <property type="match status" value="2"/>
</dbReference>
<proteinExistence type="predicted"/>
<dbReference type="SUPFAM" id="SSF56672">
    <property type="entry name" value="DNA/RNA polymerases"/>
    <property type="match status" value="1"/>
</dbReference>
<dbReference type="EMBL" id="OIVN01000805">
    <property type="protein sequence ID" value="SPC85845.1"/>
    <property type="molecule type" value="Genomic_DNA"/>
</dbReference>
<feature type="region of interest" description="Disordered" evidence="1">
    <location>
        <begin position="1"/>
        <end position="22"/>
    </location>
</feature>
<protein>
    <recommendedName>
        <fullName evidence="2">Reverse transcriptase Ty1/copia-type domain-containing protein</fullName>
    </recommendedName>
</protein>
<dbReference type="AlphaFoldDB" id="A0A2N9FFE5"/>
<sequence>MLTQSKHNITKPKIPTNGTTRYPLPKALLATTTETSLHHEPTYFTTASKSPQWRKAMNIEFDALLKNQTWTLVPPHPNQNVVGCKWVFQIKRHADGSIERYKARLVAKGLHQQPGIDYDETYGPVIKPTMVRTVLSLSISAGWSVQQIDIQNAFLHGTLFEDVFMAQPPSFQHSQFLHHVCKLQKAIYGLKQAPRASFSRLNSSSSDKAIDNLLSNLKSDFAVKQIGPLKFFLGIEVINTTTGVLLSQQQYITDILSRTKMLEAKPVSTPMASSTNLSAYEGEPFRDHTLFRSTVGALQYLSITRPDIAFAPLVARSSIEAEYNALANTAAELK</sequence>